<dbReference type="Proteomes" id="UP000516444">
    <property type="component" value="Chromosome"/>
</dbReference>
<dbReference type="InterPro" id="IPR007278">
    <property type="entry name" value="DUF397"/>
</dbReference>
<protein>
    <recommendedName>
        <fullName evidence="1">DUF397 domain-containing protein</fullName>
    </recommendedName>
</protein>
<dbReference type="KEGG" id="sgm:GCM10017557_49760"/>
<sequence length="80" mass="8708">MRHPVIISLDWRKSSYSDGDDGNDCVEIANSATHIAVRDSKTPARATLTFPAGSFTPFIEALKADHSAHSTVTDFAKFRG</sequence>
<keyword evidence="3" id="KW-1185">Reference proteome</keyword>
<name>A0A7G1P8P5_9ACTN</name>
<dbReference type="EMBL" id="AP023440">
    <property type="protein sequence ID" value="BCL30117.1"/>
    <property type="molecule type" value="Genomic_DNA"/>
</dbReference>
<evidence type="ECO:0000259" key="1">
    <source>
        <dbReference type="Pfam" id="PF04149"/>
    </source>
</evidence>
<gene>
    <name evidence="2" type="ORF">GCM10017557_49760</name>
</gene>
<reference evidence="2 3" key="1">
    <citation type="journal article" date="2014" name="Int. J. Syst. Evol. Microbiol.">
        <title>Complete genome sequence of Corynebacterium casei LMG S-19264T (=DSM 44701T), isolated from a smear-ripened cheese.</title>
        <authorList>
            <consortium name="US DOE Joint Genome Institute (JGI-PGF)"/>
            <person name="Walter F."/>
            <person name="Albersmeier A."/>
            <person name="Kalinowski J."/>
            <person name="Ruckert C."/>
        </authorList>
    </citation>
    <scope>NUCLEOTIDE SEQUENCE [LARGE SCALE GENOMIC DNA]</scope>
    <source>
        <strain evidence="2 3">JCM 4677</strain>
    </source>
</reference>
<dbReference type="AlphaFoldDB" id="A0A7G1P8P5"/>
<feature type="domain" description="DUF397" evidence="1">
    <location>
        <begin position="10"/>
        <end position="63"/>
    </location>
</feature>
<evidence type="ECO:0000313" key="2">
    <source>
        <dbReference type="EMBL" id="BCL30117.1"/>
    </source>
</evidence>
<proteinExistence type="predicted"/>
<dbReference type="Pfam" id="PF04149">
    <property type="entry name" value="DUF397"/>
    <property type="match status" value="1"/>
</dbReference>
<organism evidence="2 3">
    <name type="scientific">Streptomyces aurantiacus</name>
    <dbReference type="NCBI Taxonomy" id="47760"/>
    <lineage>
        <taxon>Bacteria</taxon>
        <taxon>Bacillati</taxon>
        <taxon>Actinomycetota</taxon>
        <taxon>Actinomycetes</taxon>
        <taxon>Kitasatosporales</taxon>
        <taxon>Streptomycetaceae</taxon>
        <taxon>Streptomyces</taxon>
        <taxon>Streptomyces aurantiacus group</taxon>
    </lineage>
</organism>
<evidence type="ECO:0000313" key="3">
    <source>
        <dbReference type="Proteomes" id="UP000516444"/>
    </source>
</evidence>
<accession>A0A7G1P8P5</accession>